<keyword evidence="20" id="KW-1185">Reference proteome</keyword>
<protein>
    <submittedName>
        <fullName evidence="19">Extended synaptotagmin-like protein 3</fullName>
    </submittedName>
</protein>
<evidence type="ECO:0000313" key="20">
    <source>
        <dbReference type="Proteomes" id="UP000261340"/>
    </source>
</evidence>
<keyword evidence="11 16" id="KW-1133">Transmembrane helix</keyword>
<keyword evidence="14 16" id="KW-0472">Membrane</keyword>
<accession>A0A3Q0QYT7</accession>
<evidence type="ECO:0000256" key="1">
    <source>
        <dbReference type="ARBA" id="ARBA00004202"/>
    </source>
</evidence>
<evidence type="ECO:0000256" key="11">
    <source>
        <dbReference type="ARBA" id="ARBA00022989"/>
    </source>
</evidence>
<dbReference type="GO" id="GO:0005886">
    <property type="term" value="C:plasma membrane"/>
    <property type="evidence" value="ECO:0007669"/>
    <property type="project" value="UniProtKB-SubCell"/>
</dbReference>
<dbReference type="STRING" id="61819.ENSACIP00000004774"/>
<dbReference type="Gene3D" id="2.60.40.150">
    <property type="entry name" value="C2 domain"/>
    <property type="match status" value="3"/>
</dbReference>
<dbReference type="GO" id="GO:0031210">
    <property type="term" value="F:phosphatidylcholine binding"/>
    <property type="evidence" value="ECO:0007669"/>
    <property type="project" value="TreeGrafter"/>
</dbReference>
<dbReference type="OMA" id="FPKWNEV"/>
<dbReference type="FunFam" id="2.60.40.150:FF:000025">
    <property type="entry name" value="Extended synaptotagmin 2"/>
    <property type="match status" value="1"/>
</dbReference>
<dbReference type="InterPro" id="IPR035892">
    <property type="entry name" value="C2_domain_sf"/>
</dbReference>
<evidence type="ECO:0000256" key="6">
    <source>
        <dbReference type="ARBA" id="ARBA00022692"/>
    </source>
</evidence>
<dbReference type="PANTHER" id="PTHR45761:SF4">
    <property type="entry name" value="EXTENDED SYNAPTOTAGMIN-3"/>
    <property type="match status" value="1"/>
</dbReference>
<evidence type="ECO:0000256" key="13">
    <source>
        <dbReference type="ARBA" id="ARBA00023121"/>
    </source>
</evidence>
<dbReference type="Proteomes" id="UP000261340">
    <property type="component" value="Unplaced"/>
</dbReference>
<dbReference type="InterPro" id="IPR000008">
    <property type="entry name" value="C2_dom"/>
</dbReference>
<evidence type="ECO:0000256" key="9">
    <source>
        <dbReference type="ARBA" id="ARBA00022824"/>
    </source>
</evidence>
<evidence type="ECO:0000256" key="10">
    <source>
        <dbReference type="ARBA" id="ARBA00022837"/>
    </source>
</evidence>
<dbReference type="GO" id="GO:0061817">
    <property type="term" value="P:endoplasmic reticulum-plasma membrane tethering"/>
    <property type="evidence" value="ECO:0007669"/>
    <property type="project" value="InterPro"/>
</dbReference>
<sequence>HQIEGAQENKEAPETEGATGVEFLIYCGRAMVIFYPVYLTGYLGLSISWVLLCMFILTYWKKNRQWKDARIGSAIELVNSEMQVINTELKKDLQMASWVESSDVEKVHWLNKVLEQAWPFFGMYMEKLLRENIQSSIRASSPALKAFTFTKIHFGYKPLKVTGIRAYTHEVGHKEVILDMNIYDGDVVIRADVNTAITAGVKGLKLQGMMRVILEPFIGQAPLVGGVTFFFIRRPTLHVNWTGMPNLLSFPGLSSLSEETIVDAIASLMVLPNRMCIPLIDQVKMDQMRFPLPRGVVRVHLLEARDLVATNTYMKSLVKGRSDPYATLRVGNIRFKSKTIKENLHPKWNEVYEFIVHEAPGQELELELYDEGKDKDDFIGRFKLDFGDVKKEKQMDQHGEVHLKLQWLSLQTDTSLMKESTDGLASAMLAVYLYNATELPLTKRRACPNSFVEISMDSDIKKSKVILIPVLYILFVHVVQVKEPEKKNPLGVLNLPLSHFLNTADLTLDQHFQLERSGANSQIKLKATLRTVLSPPGSSPSNAPSSSHTVSSNSIPAASTPNLGAASLNEGYLAQHRGSFQASDNWKSSSSSANLHQFNCHGLLSENSIASSCFDLLNGASYPEAIRNHQGLFGEIALSVRYATMRTKLVVFVNSCRNLFPCSEYGTDSYVRLYLLPNQNCKHRKKTHVKKRTVDPVFKEKFEFDVSLKEAQTRKLYASVKNNKMLLSKERKDIGSVIIDLSQFLYLT</sequence>
<proteinExistence type="inferred from homology"/>
<keyword evidence="12" id="KW-0445">Lipid transport</keyword>
<evidence type="ECO:0000256" key="2">
    <source>
        <dbReference type="ARBA" id="ARBA00004477"/>
    </source>
</evidence>
<evidence type="ECO:0000256" key="15">
    <source>
        <dbReference type="SAM" id="MobiDB-lite"/>
    </source>
</evidence>
<evidence type="ECO:0000256" key="4">
    <source>
        <dbReference type="ARBA" id="ARBA00022448"/>
    </source>
</evidence>
<dbReference type="GO" id="GO:0005544">
    <property type="term" value="F:calcium-dependent phospholipid binding"/>
    <property type="evidence" value="ECO:0007669"/>
    <property type="project" value="TreeGrafter"/>
</dbReference>
<dbReference type="GO" id="GO:0005789">
    <property type="term" value="C:endoplasmic reticulum membrane"/>
    <property type="evidence" value="ECO:0007669"/>
    <property type="project" value="UniProtKB-SubCell"/>
</dbReference>
<feature type="region of interest" description="Disordered" evidence="15">
    <location>
        <begin position="532"/>
        <end position="556"/>
    </location>
</feature>
<dbReference type="SMART" id="SM00239">
    <property type="entry name" value="C2"/>
    <property type="match status" value="2"/>
</dbReference>
<dbReference type="GeneTree" id="ENSGT00940000165191"/>
<dbReference type="CDD" id="cd08391">
    <property type="entry name" value="C2A_C2C_Synaptotagmin_like"/>
    <property type="match status" value="1"/>
</dbReference>
<dbReference type="SUPFAM" id="SSF49562">
    <property type="entry name" value="C2 domain (Calcium/lipid-binding domain, CaLB)"/>
    <property type="match status" value="3"/>
</dbReference>
<dbReference type="PANTHER" id="PTHR45761">
    <property type="entry name" value="EXTENDED SYNAPTOTAGMIN-LIKE PROTEIN 2, ISOFORM C"/>
    <property type="match status" value="1"/>
</dbReference>
<dbReference type="Ensembl" id="ENSACIT00000004924.1">
    <property type="protein sequence ID" value="ENSACIP00000004774.1"/>
    <property type="gene ID" value="ENSACIG00000003705.1"/>
</dbReference>
<feature type="compositionally biased region" description="Low complexity" evidence="15">
    <location>
        <begin position="534"/>
        <end position="556"/>
    </location>
</feature>
<evidence type="ECO:0000259" key="18">
    <source>
        <dbReference type="PROSITE" id="PS51847"/>
    </source>
</evidence>
<evidence type="ECO:0000259" key="17">
    <source>
        <dbReference type="PROSITE" id="PS50004"/>
    </source>
</evidence>
<evidence type="ECO:0000256" key="12">
    <source>
        <dbReference type="ARBA" id="ARBA00023055"/>
    </source>
</evidence>
<keyword evidence="9" id="KW-0256">Endoplasmic reticulum</keyword>
<feature type="domain" description="SMP-LTD" evidence="18">
    <location>
        <begin position="103"/>
        <end position="280"/>
    </location>
</feature>
<keyword evidence="10" id="KW-0106">Calcium</keyword>
<keyword evidence="8" id="KW-0677">Repeat</keyword>
<organism evidence="19 20">
    <name type="scientific">Amphilophus citrinellus</name>
    <name type="common">Midas cichlid</name>
    <name type="synonym">Cichlasoma citrinellum</name>
    <dbReference type="NCBI Taxonomy" id="61819"/>
    <lineage>
        <taxon>Eukaryota</taxon>
        <taxon>Metazoa</taxon>
        <taxon>Chordata</taxon>
        <taxon>Craniata</taxon>
        <taxon>Vertebrata</taxon>
        <taxon>Euteleostomi</taxon>
        <taxon>Actinopterygii</taxon>
        <taxon>Neopterygii</taxon>
        <taxon>Teleostei</taxon>
        <taxon>Neoteleostei</taxon>
        <taxon>Acanthomorphata</taxon>
        <taxon>Ovalentaria</taxon>
        <taxon>Cichlomorphae</taxon>
        <taxon>Cichliformes</taxon>
        <taxon>Cichlidae</taxon>
        <taxon>New World cichlids</taxon>
        <taxon>Cichlasomatinae</taxon>
        <taxon>Heroini</taxon>
        <taxon>Amphilophus</taxon>
    </lineage>
</organism>
<keyword evidence="4" id="KW-0813">Transport</keyword>
<dbReference type="InterPro" id="IPR031468">
    <property type="entry name" value="SMP_LBD"/>
</dbReference>
<reference evidence="19" key="2">
    <citation type="submission" date="2025-09" db="UniProtKB">
        <authorList>
            <consortium name="Ensembl"/>
        </authorList>
    </citation>
    <scope>IDENTIFICATION</scope>
</reference>
<reference evidence="19" key="1">
    <citation type="submission" date="2025-08" db="UniProtKB">
        <authorList>
            <consortium name="Ensembl"/>
        </authorList>
    </citation>
    <scope>IDENTIFICATION</scope>
</reference>
<dbReference type="Pfam" id="PF00168">
    <property type="entry name" value="C2"/>
    <property type="match status" value="2"/>
</dbReference>
<evidence type="ECO:0000256" key="3">
    <source>
        <dbReference type="ARBA" id="ARBA00005867"/>
    </source>
</evidence>
<dbReference type="PROSITE" id="PS50004">
    <property type="entry name" value="C2"/>
    <property type="match status" value="2"/>
</dbReference>
<evidence type="ECO:0000256" key="16">
    <source>
        <dbReference type="SAM" id="Phobius"/>
    </source>
</evidence>
<comment type="subcellular location">
    <subcellularLocation>
        <location evidence="1">Cell membrane</location>
        <topology evidence="1">Peripheral membrane protein</topology>
    </subcellularLocation>
    <subcellularLocation>
        <location evidence="2">Endoplasmic reticulum membrane</location>
        <topology evidence="2">Multi-pass membrane protein</topology>
    </subcellularLocation>
</comment>
<dbReference type="GO" id="GO:0008429">
    <property type="term" value="F:phosphatidylethanolamine binding"/>
    <property type="evidence" value="ECO:0007669"/>
    <property type="project" value="TreeGrafter"/>
</dbReference>
<evidence type="ECO:0000256" key="7">
    <source>
        <dbReference type="ARBA" id="ARBA00022723"/>
    </source>
</evidence>
<dbReference type="InterPro" id="IPR039010">
    <property type="entry name" value="Synaptotagmin_SMP"/>
</dbReference>
<comment type="similarity">
    <text evidence="3">Belongs to the extended synaptotagmin family.</text>
</comment>
<name>A0A3Q0QYT7_AMPCI</name>
<feature type="domain" description="C2" evidence="17">
    <location>
        <begin position="632"/>
        <end position="748"/>
    </location>
</feature>
<feature type="transmembrane region" description="Helical" evidence="16">
    <location>
        <begin position="39"/>
        <end position="60"/>
    </location>
</feature>
<dbReference type="AlphaFoldDB" id="A0A3Q0QYT7"/>
<evidence type="ECO:0000313" key="19">
    <source>
        <dbReference type="Ensembl" id="ENSACIP00000004774.1"/>
    </source>
</evidence>
<dbReference type="GO" id="GO:0035091">
    <property type="term" value="F:phosphatidylinositol binding"/>
    <property type="evidence" value="ECO:0007669"/>
    <property type="project" value="TreeGrafter"/>
</dbReference>
<keyword evidence="13" id="KW-0446">Lipid-binding</keyword>
<dbReference type="FunFam" id="2.60.40.150:FF:000093">
    <property type="entry name" value="Extended synaptotagmin 3"/>
    <property type="match status" value="1"/>
</dbReference>
<feature type="domain" description="C2" evidence="17">
    <location>
        <begin position="279"/>
        <end position="399"/>
    </location>
</feature>
<evidence type="ECO:0000256" key="8">
    <source>
        <dbReference type="ARBA" id="ARBA00022737"/>
    </source>
</evidence>
<keyword evidence="6 16" id="KW-0812">Transmembrane</keyword>
<dbReference type="GO" id="GO:0006869">
    <property type="term" value="P:lipid transport"/>
    <property type="evidence" value="ECO:0007669"/>
    <property type="project" value="UniProtKB-KW"/>
</dbReference>
<evidence type="ECO:0000256" key="14">
    <source>
        <dbReference type="ARBA" id="ARBA00023136"/>
    </source>
</evidence>
<dbReference type="Pfam" id="PF17047">
    <property type="entry name" value="SMP_LBD"/>
    <property type="match status" value="1"/>
</dbReference>
<dbReference type="GO" id="GO:0005509">
    <property type="term" value="F:calcium ion binding"/>
    <property type="evidence" value="ECO:0007669"/>
    <property type="project" value="TreeGrafter"/>
</dbReference>
<keyword evidence="5" id="KW-1003">Cell membrane</keyword>
<evidence type="ECO:0000256" key="5">
    <source>
        <dbReference type="ARBA" id="ARBA00022475"/>
    </source>
</evidence>
<dbReference type="InterPro" id="IPR037733">
    <property type="entry name" value="Ext_Synaptotagmin_C2A"/>
</dbReference>
<dbReference type="PROSITE" id="PS51847">
    <property type="entry name" value="SMP"/>
    <property type="match status" value="1"/>
</dbReference>
<dbReference type="InterPro" id="IPR051634">
    <property type="entry name" value="Extended_Synaptotagmin"/>
</dbReference>
<keyword evidence="7" id="KW-0479">Metal-binding</keyword>